<proteinExistence type="predicted"/>
<protein>
    <recommendedName>
        <fullName evidence="3">DUF4062 domain-containing protein</fullName>
    </recommendedName>
</protein>
<sequence length="269" mass="30429">MPVSVTAYRVLIGSPSDVSAERKVIETAIHTWNSMNSVKTEKILLPVMWELDSAPLQGDRPQGILNDLIVKDCDIIVSLFWSRLGSDTGVEKSGTVEEIKYFIKEKRPTLIYFSKSALPQDHDPNQWSRLCEFKKEIRGGGVQEDFDGGSDLSMKLIRHLTIVMDNINTAPTVATKEVNRLIREEDVVLRRAKKQQVPIADTKNTHHTLNRCTDKSFYVGGLHDPDYKWPTSLHGQFVTVASIGRVWQFSNKRREEVAKLLGIDANIVK</sequence>
<dbReference type="Proteomes" id="UP000660131">
    <property type="component" value="Unassembled WGS sequence"/>
</dbReference>
<evidence type="ECO:0000313" key="1">
    <source>
        <dbReference type="EMBL" id="MBC3958114.1"/>
    </source>
</evidence>
<organism evidence="1 2">
    <name type="scientific">Pseudomonas triticifolii</name>
    <dbReference type="NCBI Taxonomy" id="2762592"/>
    <lineage>
        <taxon>Bacteria</taxon>
        <taxon>Pseudomonadati</taxon>
        <taxon>Pseudomonadota</taxon>
        <taxon>Gammaproteobacteria</taxon>
        <taxon>Pseudomonadales</taxon>
        <taxon>Pseudomonadaceae</taxon>
        <taxon>Pseudomonas</taxon>
    </lineage>
</organism>
<accession>A0ABR7BLQ0</accession>
<dbReference type="RefSeq" id="WP_187519991.1">
    <property type="nucleotide sequence ID" value="NZ_JACONV010000039.1"/>
</dbReference>
<evidence type="ECO:0000313" key="2">
    <source>
        <dbReference type="Proteomes" id="UP000660131"/>
    </source>
</evidence>
<dbReference type="EMBL" id="JACONV010000039">
    <property type="protein sequence ID" value="MBC3958114.1"/>
    <property type="molecule type" value="Genomic_DNA"/>
</dbReference>
<gene>
    <name evidence="1" type="ORF">H8S56_24195</name>
</gene>
<keyword evidence="2" id="KW-1185">Reference proteome</keyword>
<reference evidence="1 2" key="1">
    <citation type="submission" date="2020-08" db="EMBL/GenBank/DDBJ databases">
        <title>Putative novel bacterial strains isolated from necrotic wheat leaf tissues caused by Xanthomonas translucens.</title>
        <authorList>
            <person name="Tambong J.T."/>
        </authorList>
    </citation>
    <scope>NUCLEOTIDE SEQUENCE [LARGE SCALE GENOMIC DNA]</scope>
    <source>
        <strain evidence="1 2">DOAB 1067</strain>
    </source>
</reference>
<evidence type="ECO:0008006" key="3">
    <source>
        <dbReference type="Google" id="ProtNLM"/>
    </source>
</evidence>
<comment type="caution">
    <text evidence="1">The sequence shown here is derived from an EMBL/GenBank/DDBJ whole genome shotgun (WGS) entry which is preliminary data.</text>
</comment>
<name>A0ABR7BLQ0_9PSED</name>